<accession>A0A9W6PX80</accession>
<evidence type="ECO:0000256" key="1">
    <source>
        <dbReference type="SAM" id="MobiDB-lite"/>
    </source>
</evidence>
<organism evidence="2 3">
    <name type="scientific">Actinomadura rubrobrunea</name>
    <dbReference type="NCBI Taxonomy" id="115335"/>
    <lineage>
        <taxon>Bacteria</taxon>
        <taxon>Bacillati</taxon>
        <taxon>Actinomycetota</taxon>
        <taxon>Actinomycetes</taxon>
        <taxon>Streptosporangiales</taxon>
        <taxon>Thermomonosporaceae</taxon>
        <taxon>Actinomadura</taxon>
    </lineage>
</organism>
<feature type="compositionally biased region" description="Low complexity" evidence="1">
    <location>
        <begin position="13"/>
        <end position="26"/>
    </location>
</feature>
<comment type="caution">
    <text evidence="2">The sequence shown here is derived from an EMBL/GenBank/DDBJ whole genome shotgun (WGS) entry which is preliminary data.</text>
</comment>
<gene>
    <name evidence="2" type="ORF">Arub01_43140</name>
</gene>
<reference evidence="2" key="1">
    <citation type="submission" date="2023-02" db="EMBL/GenBank/DDBJ databases">
        <title>Actinomadura rubrobrunea NBRC 14622.</title>
        <authorList>
            <person name="Ichikawa N."/>
            <person name="Sato H."/>
            <person name="Tonouchi N."/>
        </authorList>
    </citation>
    <scope>NUCLEOTIDE SEQUENCE</scope>
    <source>
        <strain evidence="2">NBRC 14622</strain>
    </source>
</reference>
<protein>
    <submittedName>
        <fullName evidence="2">Uncharacterized protein</fullName>
    </submittedName>
</protein>
<evidence type="ECO:0000313" key="3">
    <source>
        <dbReference type="Proteomes" id="UP001165124"/>
    </source>
</evidence>
<proteinExistence type="predicted"/>
<sequence length="88" mass="9450">MTFQPREASQIESAPSPLPTSSAPLPGGRPAAVATSCGLGSPLQTRSPDPYRSIPRREHFIWLVALLGCAVRAAISRATDRAELRLLR</sequence>
<dbReference type="Proteomes" id="UP001165124">
    <property type="component" value="Unassembled WGS sequence"/>
</dbReference>
<feature type="region of interest" description="Disordered" evidence="1">
    <location>
        <begin position="1"/>
        <end position="51"/>
    </location>
</feature>
<name>A0A9W6PX80_9ACTN</name>
<dbReference type="AlphaFoldDB" id="A0A9W6PX80"/>
<evidence type="ECO:0000313" key="2">
    <source>
        <dbReference type="EMBL" id="GLW66070.1"/>
    </source>
</evidence>
<keyword evidence="3" id="KW-1185">Reference proteome</keyword>
<dbReference type="EMBL" id="BSRZ01000012">
    <property type="protein sequence ID" value="GLW66070.1"/>
    <property type="molecule type" value="Genomic_DNA"/>
</dbReference>